<accession>A0A8K0WJW8</accession>
<dbReference type="InterPro" id="IPR027417">
    <property type="entry name" value="P-loop_NTPase"/>
</dbReference>
<keyword evidence="4" id="KW-1185">Reference proteome</keyword>
<dbReference type="PANTHER" id="PTHR16184">
    <property type="entry name" value="ELONGATOR COMPLEX PROTEIN 6"/>
    <property type="match status" value="1"/>
</dbReference>
<dbReference type="UniPathway" id="UPA00988"/>
<evidence type="ECO:0008006" key="5">
    <source>
        <dbReference type="Google" id="ProtNLM"/>
    </source>
</evidence>
<protein>
    <recommendedName>
        <fullName evidence="5">Elongator complex protein 6</fullName>
    </recommendedName>
</protein>
<dbReference type="Proteomes" id="UP000813444">
    <property type="component" value="Unassembled WGS sequence"/>
</dbReference>
<dbReference type="Gene3D" id="3.40.50.300">
    <property type="entry name" value="P-loop containing nucleotide triphosphate hydrolases"/>
    <property type="match status" value="1"/>
</dbReference>
<gene>
    <name evidence="3" type="ORF">B0I35DRAFT_145292</name>
</gene>
<dbReference type="EMBL" id="JAGPNK010000020">
    <property type="protein sequence ID" value="KAH7304917.1"/>
    <property type="molecule type" value="Genomic_DNA"/>
</dbReference>
<dbReference type="CDD" id="cd19495">
    <property type="entry name" value="Elp6"/>
    <property type="match status" value="1"/>
</dbReference>
<sequence>MSSRIPPLLQPYLALPPEASLILLTNVLGATSNWLVLRYLCSYLKTAAGRESGIEDGTPSESVGLVLLSFLRDGTFWREGVSKLGLDLDALGRAGRYAFVDGLTGLFAGDASSSTTGNSKERVLRSNKLDDISKELQAALGNVTASKKILIIDQLDVLLAASGDDLTSIAVQNLVLLLREHAHAVVLTLAADQPLVQAQATTLERQHAALLLGLAHQADTVLALRRLDTGSARDVSGVVRITAGGEAAEDDDKEYLYHVAADGNVKVFERGA</sequence>
<dbReference type="InterPro" id="IPR018627">
    <property type="entry name" value="ELP6"/>
</dbReference>
<evidence type="ECO:0000256" key="2">
    <source>
        <dbReference type="ARBA" id="ARBA00008837"/>
    </source>
</evidence>
<dbReference type="GO" id="GO:0002098">
    <property type="term" value="P:tRNA wobble uridine modification"/>
    <property type="evidence" value="ECO:0007669"/>
    <property type="project" value="InterPro"/>
</dbReference>
<organism evidence="3 4">
    <name type="scientific">Stachybotrys elegans</name>
    <dbReference type="NCBI Taxonomy" id="80388"/>
    <lineage>
        <taxon>Eukaryota</taxon>
        <taxon>Fungi</taxon>
        <taxon>Dikarya</taxon>
        <taxon>Ascomycota</taxon>
        <taxon>Pezizomycotina</taxon>
        <taxon>Sordariomycetes</taxon>
        <taxon>Hypocreomycetidae</taxon>
        <taxon>Hypocreales</taxon>
        <taxon>Stachybotryaceae</taxon>
        <taxon>Stachybotrys</taxon>
    </lineage>
</organism>
<name>A0A8K0WJW8_9HYPO</name>
<dbReference type="Pfam" id="PF09807">
    <property type="entry name" value="ELP6"/>
    <property type="match status" value="1"/>
</dbReference>
<comment type="caution">
    <text evidence="3">The sequence shown here is derived from an EMBL/GenBank/DDBJ whole genome shotgun (WGS) entry which is preliminary data.</text>
</comment>
<dbReference type="PANTHER" id="PTHR16184:SF6">
    <property type="entry name" value="ELONGATOR COMPLEX PROTEIN 6"/>
    <property type="match status" value="1"/>
</dbReference>
<dbReference type="GO" id="GO:0033588">
    <property type="term" value="C:elongator holoenzyme complex"/>
    <property type="evidence" value="ECO:0007669"/>
    <property type="project" value="InterPro"/>
</dbReference>
<proteinExistence type="inferred from homology"/>
<reference evidence="3" key="1">
    <citation type="journal article" date="2021" name="Nat. Commun.">
        <title>Genetic determinants of endophytism in the Arabidopsis root mycobiome.</title>
        <authorList>
            <person name="Mesny F."/>
            <person name="Miyauchi S."/>
            <person name="Thiergart T."/>
            <person name="Pickel B."/>
            <person name="Atanasova L."/>
            <person name="Karlsson M."/>
            <person name="Huettel B."/>
            <person name="Barry K.W."/>
            <person name="Haridas S."/>
            <person name="Chen C."/>
            <person name="Bauer D."/>
            <person name="Andreopoulos W."/>
            <person name="Pangilinan J."/>
            <person name="LaButti K."/>
            <person name="Riley R."/>
            <person name="Lipzen A."/>
            <person name="Clum A."/>
            <person name="Drula E."/>
            <person name="Henrissat B."/>
            <person name="Kohler A."/>
            <person name="Grigoriev I.V."/>
            <person name="Martin F.M."/>
            <person name="Hacquard S."/>
        </authorList>
    </citation>
    <scope>NUCLEOTIDE SEQUENCE</scope>
    <source>
        <strain evidence="3">MPI-CAGE-CH-0235</strain>
    </source>
</reference>
<dbReference type="OrthoDB" id="9995306at2759"/>
<dbReference type="AlphaFoldDB" id="A0A8K0WJW8"/>
<evidence type="ECO:0000313" key="4">
    <source>
        <dbReference type="Proteomes" id="UP000813444"/>
    </source>
</evidence>
<evidence type="ECO:0000313" key="3">
    <source>
        <dbReference type="EMBL" id="KAH7304917.1"/>
    </source>
</evidence>
<comment type="pathway">
    <text evidence="1">tRNA modification; 5-methoxycarbonylmethyl-2-thiouridine-tRNA biosynthesis.</text>
</comment>
<evidence type="ECO:0000256" key="1">
    <source>
        <dbReference type="ARBA" id="ARBA00005043"/>
    </source>
</evidence>
<comment type="similarity">
    <text evidence="2">Belongs to the ELP6 family.</text>
</comment>